<evidence type="ECO:0000259" key="12">
    <source>
        <dbReference type="Pfam" id="PF05547"/>
    </source>
</evidence>
<comment type="subcellular location">
    <subcellularLocation>
        <location evidence="2">Secreted</location>
    </subcellularLocation>
</comment>
<keyword evidence="8" id="KW-0862">Zinc</keyword>
<keyword evidence="6 11" id="KW-0732">Signal</keyword>
<organism evidence="14 15">
    <name type="scientific">Nocardioides euryhalodurans</name>
    <dbReference type="NCBI Taxonomy" id="2518370"/>
    <lineage>
        <taxon>Bacteria</taxon>
        <taxon>Bacillati</taxon>
        <taxon>Actinomycetota</taxon>
        <taxon>Actinomycetes</taxon>
        <taxon>Propionibacteriales</taxon>
        <taxon>Nocardioidaceae</taxon>
        <taxon>Nocardioides</taxon>
    </lineage>
</organism>
<evidence type="ECO:0000256" key="2">
    <source>
        <dbReference type="ARBA" id="ARBA00004613"/>
    </source>
</evidence>
<keyword evidence="4 14" id="KW-0645">Protease</keyword>
<evidence type="ECO:0000256" key="6">
    <source>
        <dbReference type="ARBA" id="ARBA00022729"/>
    </source>
</evidence>
<dbReference type="PANTHER" id="PTHR13062:SF12">
    <property type="entry name" value="ALPHA-2-MACROGLOBULIN DOMAIN-CONTAINING PROTEIN"/>
    <property type="match status" value="1"/>
</dbReference>
<feature type="domain" description="Peptidase M6-like" evidence="12">
    <location>
        <begin position="117"/>
        <end position="442"/>
    </location>
</feature>
<feature type="region of interest" description="Disordered" evidence="10">
    <location>
        <begin position="85"/>
        <end position="110"/>
    </location>
</feature>
<evidence type="ECO:0000313" key="15">
    <source>
        <dbReference type="Proteomes" id="UP000294894"/>
    </source>
</evidence>
<dbReference type="KEGG" id="noy:EXE57_18215"/>
<dbReference type="Pfam" id="PF05547">
    <property type="entry name" value="Peptidase_M6"/>
    <property type="match status" value="1"/>
</dbReference>
<dbReference type="Proteomes" id="UP000294894">
    <property type="component" value="Chromosome"/>
</dbReference>
<dbReference type="OrthoDB" id="275270at2"/>
<keyword evidence="7" id="KW-0378">Hydrolase</keyword>
<proteinExistence type="predicted"/>
<feature type="domain" description="Immune inhibitor A-like metallopeptidase VEG" evidence="13">
    <location>
        <begin position="654"/>
        <end position="792"/>
    </location>
</feature>
<dbReference type="Gene3D" id="2.60.120.260">
    <property type="entry name" value="Galactose-binding domain-like"/>
    <property type="match status" value="1"/>
</dbReference>
<dbReference type="GO" id="GO:0005576">
    <property type="term" value="C:extracellular region"/>
    <property type="evidence" value="ECO:0007669"/>
    <property type="project" value="UniProtKB-SubCell"/>
</dbReference>
<dbReference type="EMBL" id="CP038267">
    <property type="protein sequence ID" value="QBR94000.1"/>
    <property type="molecule type" value="Genomic_DNA"/>
</dbReference>
<name>A0A4P7GPE6_9ACTN</name>
<keyword evidence="15" id="KW-1185">Reference proteome</keyword>
<feature type="compositionally biased region" description="Low complexity" evidence="10">
    <location>
        <begin position="41"/>
        <end position="57"/>
    </location>
</feature>
<evidence type="ECO:0000256" key="3">
    <source>
        <dbReference type="ARBA" id="ARBA00022525"/>
    </source>
</evidence>
<evidence type="ECO:0000256" key="4">
    <source>
        <dbReference type="ARBA" id="ARBA00022670"/>
    </source>
</evidence>
<evidence type="ECO:0000256" key="7">
    <source>
        <dbReference type="ARBA" id="ARBA00022801"/>
    </source>
</evidence>
<feature type="region of interest" description="Disordered" evidence="10">
    <location>
        <begin position="28"/>
        <end position="61"/>
    </location>
</feature>
<dbReference type="GO" id="GO:0046872">
    <property type="term" value="F:metal ion binding"/>
    <property type="evidence" value="ECO:0007669"/>
    <property type="project" value="UniProtKB-KW"/>
</dbReference>
<dbReference type="Pfam" id="PF20773">
    <property type="entry name" value="InhA-like_MAM"/>
    <property type="match status" value="1"/>
</dbReference>
<dbReference type="Pfam" id="PF20774">
    <property type="entry name" value="InhA-like_VEG"/>
    <property type="match status" value="1"/>
</dbReference>
<evidence type="ECO:0000256" key="8">
    <source>
        <dbReference type="ARBA" id="ARBA00022833"/>
    </source>
</evidence>
<dbReference type="InterPro" id="IPR008757">
    <property type="entry name" value="Peptidase_M6-like_domain"/>
</dbReference>
<dbReference type="GO" id="GO:0008237">
    <property type="term" value="F:metallopeptidase activity"/>
    <property type="evidence" value="ECO:0007669"/>
    <property type="project" value="UniProtKB-KW"/>
</dbReference>
<evidence type="ECO:0000313" key="14">
    <source>
        <dbReference type="EMBL" id="QBR94000.1"/>
    </source>
</evidence>
<dbReference type="InterPro" id="IPR048665">
    <property type="entry name" value="InhA-like_VEG"/>
</dbReference>
<gene>
    <name evidence="14" type="ORF">EXE57_18215</name>
</gene>
<evidence type="ECO:0000256" key="1">
    <source>
        <dbReference type="ARBA" id="ARBA00001947"/>
    </source>
</evidence>
<comment type="cofactor">
    <cofactor evidence="1">
        <name>Zn(2+)</name>
        <dbReference type="ChEBI" id="CHEBI:29105"/>
    </cofactor>
</comment>
<evidence type="ECO:0000256" key="9">
    <source>
        <dbReference type="ARBA" id="ARBA00023049"/>
    </source>
</evidence>
<feature type="signal peptide" evidence="11">
    <location>
        <begin position="1"/>
        <end position="22"/>
    </location>
</feature>
<keyword evidence="9 14" id="KW-0482">Metalloprotease</keyword>
<protein>
    <submittedName>
        <fullName evidence="14">M6 family metalloprotease domain-containing protein</fullName>
    </submittedName>
</protein>
<dbReference type="SUPFAM" id="SSF55486">
    <property type="entry name" value="Metalloproteases ('zincins'), catalytic domain"/>
    <property type="match status" value="1"/>
</dbReference>
<dbReference type="AlphaFoldDB" id="A0A4P7GPE6"/>
<keyword evidence="3" id="KW-0964">Secreted</keyword>
<evidence type="ECO:0000256" key="5">
    <source>
        <dbReference type="ARBA" id="ARBA00022723"/>
    </source>
</evidence>
<evidence type="ECO:0000256" key="11">
    <source>
        <dbReference type="SAM" id="SignalP"/>
    </source>
</evidence>
<reference evidence="14 15" key="1">
    <citation type="submission" date="2019-03" db="EMBL/GenBank/DDBJ databases">
        <title>Three New Species of Nocardioides, Nocardioides euryhalodurans sp. nov., Nocardioides seonyuensis sp. nov. and Nocardioides eburneoflavus sp. nov., Iolated from Soil.</title>
        <authorList>
            <person name="Roh S.G."/>
            <person name="Lee C."/>
            <person name="Kim M.-K."/>
            <person name="Kim S.B."/>
        </authorList>
    </citation>
    <scope>NUCLEOTIDE SEQUENCE [LARGE SCALE GENOMIC DNA]</scope>
    <source>
        <strain evidence="14 15">MMS17-SY117</strain>
    </source>
</reference>
<feature type="chain" id="PRO_5039399275" evidence="11">
    <location>
        <begin position="23"/>
        <end position="839"/>
    </location>
</feature>
<accession>A0A4P7GPE6</accession>
<dbReference type="NCBIfam" id="TIGR03296">
    <property type="entry name" value="M6dom_TIGR03296"/>
    <property type="match status" value="1"/>
</dbReference>
<evidence type="ECO:0000256" key="10">
    <source>
        <dbReference type="SAM" id="MobiDB-lite"/>
    </source>
</evidence>
<dbReference type="PANTHER" id="PTHR13062">
    <property type="entry name" value="COLLAGENASE"/>
    <property type="match status" value="1"/>
</dbReference>
<sequence length="839" mass="91778">MPRARATALAAVGTLLIGGTLAATPQTASAVGDRGADTAPTTSGSGAAPSESGASTGHVPEHPLQVKHKLDALKETALQRVLEGKAPFPKGAQTAKSLPGARAKAPGTTEVPLEVEGSDRIFVILAEFGTDAYDDSNLPEGVDPGTFADDAEVADPQPTTFDGPEHNAIPRPNRRKDNSTLWKADYSKAHYEDMYFNRMKDYYEEQSSGRYTFDGDVTEWVKVPFNQALYGRDYCGDIVCGSTHALIRDAMAVWVQDQLDGGMTMPEIQEYLATFDIQDRYDIDGDNDFNEPDGFIDHFQIVHAGGDQAASDPIYGSDAIWSHRWYASLQGGGPGGLPGVNIGTNDGDFSSASVPDNATDIWVGDYTIQPENGGLGVFAHEYGHDLGLPDLYDTSGNTGGAENNTAFWTLMSSGANIGDGGRDGIGDDPTDMSGWELFQLGWLDAQPSSGNTRPFYDVIPHGTSKRVTLSRNVPATRDGAQAAFALLPDNEVSETIGEPFEGEQMFWSDRGDNLETTMTYTGVEGTDFTAQVDRQIEEDWDYAYLEASGDGGTTWEIVETNLSTNEDPNNQNEGNGITGYSDGWEELTATLPDGTDAVRFRYWTDVAFVERGLLVDQVAVDGEVIGTAEEGETGWEFDGFRTTTGEEFNAYFNAYVMENRQYDGYDKSLKTAYNFSFGETKPDKVESYPYQNGVLVWYWNDEFTDNNVGDHPGGGQLLPVDARPGFTHWSNGELLRNRILSFDSTFGLEKTDRITLKREFRRKGNVKVDSVTIKSQKAVPVFDDSRRYWRNRDRHGATGSHPGRYQPGWYSVKVPNTGTTMKVLGTDGPTTWIRVAPKG</sequence>
<dbReference type="GO" id="GO:0006508">
    <property type="term" value="P:proteolysis"/>
    <property type="evidence" value="ECO:0007669"/>
    <property type="project" value="UniProtKB-KW"/>
</dbReference>
<evidence type="ECO:0000259" key="13">
    <source>
        <dbReference type="Pfam" id="PF20774"/>
    </source>
</evidence>
<keyword evidence="5" id="KW-0479">Metal-binding</keyword>